<organism evidence="1 2">
    <name type="scientific">Roseinatronobacter monicus</name>
    <dbReference type="NCBI Taxonomy" id="393481"/>
    <lineage>
        <taxon>Bacteria</taxon>
        <taxon>Pseudomonadati</taxon>
        <taxon>Pseudomonadota</taxon>
        <taxon>Alphaproteobacteria</taxon>
        <taxon>Rhodobacterales</taxon>
        <taxon>Paracoccaceae</taxon>
        <taxon>Roseinatronobacter</taxon>
    </lineage>
</organism>
<evidence type="ECO:0000313" key="1">
    <source>
        <dbReference type="EMBL" id="TQM89962.1"/>
    </source>
</evidence>
<gene>
    <name evidence="1" type="ORF">BD293_4281</name>
</gene>
<comment type="caution">
    <text evidence="1">The sequence shown here is derived from an EMBL/GenBank/DDBJ whole genome shotgun (WGS) entry which is preliminary data.</text>
</comment>
<dbReference type="AlphaFoldDB" id="A0A543K4G3"/>
<dbReference type="Proteomes" id="UP000320582">
    <property type="component" value="Unassembled WGS sequence"/>
</dbReference>
<name>A0A543K4G3_9RHOB</name>
<sequence>MRVERLFLETCDFGDPDAIPEGAFSRLEDGLMKRGTLAADTIDWKQMRADVKAVLDACLHLQAFRCLAFVAVQSRSDADLITAIKSLGRAFMPEVWPGLHPTGPKANRRRQQWAIEILAAIHDALEHNFTAQRALDPALVTEAQLLAKAAKSSGHDVAALEDLLASLHTAQKRERSAKPVTVHEQPTLLTRDLDARGRAELRRDLRALAERITRFEPDAALAYEMRRYAAWLEFRIIPQLNEAGNLDQQPMPANIVDEFRAYAERPSDTALARLEERLYNSPDWFEGHQLAARMAQNLGYSQVDAAITQAARDRLAALPELLTLHWANGTPVVGEPLMPWLRPSQVESTTKARPEAGVDSPENHVAQAEIEREPDLESKIAILEDVLPQRSLGRARALAKLNLAMELAKSGLRNHAILLLGEIGEVLSDPTLASWDSELASEVGKKLKELAQT</sequence>
<dbReference type="OrthoDB" id="1522895at2"/>
<accession>A0A543K4G3</accession>
<dbReference type="PANTHER" id="PTHR37024:SF5">
    <property type="entry name" value="IMPA N-TERMINAL DOMAIN-CONTAINING PROTEIN"/>
    <property type="match status" value="1"/>
</dbReference>
<dbReference type="PANTHER" id="PTHR37024">
    <property type="entry name" value="TYPE VI SECRETION SYSTEM DUF2094 AND IMPA-RELATED DOMAIN PROTEIN"/>
    <property type="match status" value="1"/>
</dbReference>
<dbReference type="EMBL" id="VFPT01000004">
    <property type="protein sequence ID" value="TQM89962.1"/>
    <property type="molecule type" value="Genomic_DNA"/>
</dbReference>
<keyword evidence="2" id="KW-1185">Reference proteome</keyword>
<dbReference type="InterPro" id="IPR017739">
    <property type="entry name" value="T6SS-assoc_VCA0119"/>
</dbReference>
<dbReference type="Pfam" id="PF16989">
    <property type="entry name" value="T6SS_VasJ"/>
    <property type="match status" value="1"/>
</dbReference>
<protein>
    <submittedName>
        <fullName evidence="1">Type VI secretion system ImpA/VasJ family protein</fullName>
    </submittedName>
</protein>
<proteinExistence type="predicted"/>
<evidence type="ECO:0000313" key="2">
    <source>
        <dbReference type="Proteomes" id="UP000320582"/>
    </source>
</evidence>
<reference evidence="1 2" key="1">
    <citation type="submission" date="2019-06" db="EMBL/GenBank/DDBJ databases">
        <title>Genomic Encyclopedia of Archaeal and Bacterial Type Strains, Phase II (KMG-II): from individual species to whole genera.</title>
        <authorList>
            <person name="Goeker M."/>
        </authorList>
    </citation>
    <scope>NUCLEOTIDE SEQUENCE [LARGE SCALE GENOMIC DNA]</scope>
    <source>
        <strain evidence="1 2">DSM 18423</strain>
    </source>
</reference>